<dbReference type="GO" id="GO:0032039">
    <property type="term" value="C:integrator complex"/>
    <property type="evidence" value="ECO:0007669"/>
    <property type="project" value="InterPro"/>
</dbReference>
<proteinExistence type="predicted"/>
<keyword evidence="2" id="KW-1185">Reference proteome</keyword>
<dbReference type="EMBL" id="CAIIXF020000006">
    <property type="protein sequence ID" value="CAH1787671.1"/>
    <property type="molecule type" value="Genomic_DNA"/>
</dbReference>
<organism evidence="1 2">
    <name type="scientific">Owenia fusiformis</name>
    <name type="common">Polychaete worm</name>
    <dbReference type="NCBI Taxonomy" id="6347"/>
    <lineage>
        <taxon>Eukaryota</taxon>
        <taxon>Metazoa</taxon>
        <taxon>Spiralia</taxon>
        <taxon>Lophotrochozoa</taxon>
        <taxon>Annelida</taxon>
        <taxon>Polychaeta</taxon>
        <taxon>Sedentaria</taxon>
        <taxon>Canalipalpata</taxon>
        <taxon>Sabellida</taxon>
        <taxon>Oweniida</taxon>
        <taxon>Oweniidae</taxon>
        <taxon>Owenia</taxon>
    </lineage>
</organism>
<dbReference type="GO" id="GO:0034472">
    <property type="term" value="P:snRNA 3'-end processing"/>
    <property type="evidence" value="ECO:0007669"/>
    <property type="project" value="TreeGrafter"/>
</dbReference>
<dbReference type="OrthoDB" id="69088at2759"/>
<dbReference type="Proteomes" id="UP000749559">
    <property type="component" value="Unassembled WGS sequence"/>
</dbReference>
<evidence type="ECO:0000313" key="2">
    <source>
        <dbReference type="Proteomes" id="UP000749559"/>
    </source>
</evidence>
<dbReference type="InterPro" id="IPR040316">
    <property type="entry name" value="INTS5"/>
</dbReference>
<dbReference type="PANTHER" id="PTHR31697:SF2">
    <property type="entry name" value="INTEGRATOR COMPLEX SUBUNIT 5"/>
    <property type="match status" value="1"/>
</dbReference>
<comment type="caution">
    <text evidence="1">The sequence shown here is derived from an EMBL/GenBank/DDBJ whole genome shotgun (WGS) entry which is preliminary data.</text>
</comment>
<dbReference type="Pfam" id="PF14838">
    <property type="entry name" value="INTS5_C"/>
    <property type="match status" value="1"/>
</dbReference>
<evidence type="ECO:0000313" key="1">
    <source>
        <dbReference type="EMBL" id="CAH1787671.1"/>
    </source>
</evidence>
<name>A0A8J1UWK7_OWEFU</name>
<dbReference type="InterPro" id="IPR029444">
    <property type="entry name" value="INTS5_C"/>
</dbReference>
<dbReference type="AlphaFoldDB" id="A0A8J1UWK7"/>
<reference evidence="1" key="1">
    <citation type="submission" date="2022-03" db="EMBL/GenBank/DDBJ databases">
        <authorList>
            <person name="Martin C."/>
        </authorList>
    </citation>
    <scope>NUCLEOTIDE SEQUENCE</scope>
</reference>
<sequence length="695" mass="78589">MPSVVGILGHLAQQHGHNIKTALLQLFKDSIESDPDSMQIMTVPYLLHLASMSPLLLRVISTEFLTALTPHNLNMLCQQSTYWHSKNKQDINSLLNLLVHLLMKCEDQTFEIIMFLLNSSQQAHISLFLLGDGCQVNPLVQRACTIILSKVLLDLERQILSKHDNEKEIVLLSSLKPHVERLCLKLVESTDTRCKRWLIQILACVGWYNGLACVNHILAFLLLNISTESQLGVFIQLQREIEIRLPAVLLNIMSTLSLLTGKGTTSSADVYKLLRNLTTIVKWENESKTPLTRCQFKECIIKNMATFASFFSDGDLETGIQCLHLLNMIDLPGNLETVTLVTLARSCVATLFSICSTAGDTDEGYKNKQRNTDTLCAYVTKLSESTTAYRYIQRTLLTQLLTKENVPLFGHKQDQASFSSSSKSTPTSLFEELQKTQRESTVAHHHGGIIGQGKRVHTQDDSFTQDDQATNRLCALRVLWATCCRRTDNESAGGASQVIGEHLHHLSNLMVELVTPDACYNEIPWPDEDLMKVTLERDLYIKKQFDTKPILWDIMELISFDHLAIAKSSPLLRGLVAVQVNYWVSCRDKNTTDSPQSEQYLRESNRLLEFMAKGNLLPQPLCFIAEFFRHVSPFKVFLLLTNVWAFIKENPDNLTSETPTLLPGCATNFMALIQNLMHADIDKLGHYYPLFFQKT</sequence>
<accession>A0A8J1UWK7</accession>
<gene>
    <name evidence="1" type="ORF">OFUS_LOCUS13317</name>
</gene>
<dbReference type="PANTHER" id="PTHR31697">
    <property type="entry name" value="INTEGRATOR COMPLEX SUBUNIT 5"/>
    <property type="match status" value="1"/>
</dbReference>
<protein>
    <submittedName>
        <fullName evidence="1">Uncharacterized protein</fullName>
    </submittedName>
</protein>